<dbReference type="InterPro" id="IPR003591">
    <property type="entry name" value="Leu-rich_rpt_typical-subtyp"/>
</dbReference>
<evidence type="ECO:0000256" key="4">
    <source>
        <dbReference type="ARBA" id="ARBA00022475"/>
    </source>
</evidence>
<comment type="similarity">
    <text evidence="2">Belongs to the LRRC8 family.</text>
</comment>
<dbReference type="InterPro" id="IPR050216">
    <property type="entry name" value="LRR_domain-containing"/>
</dbReference>
<feature type="transmembrane region" description="Helical" evidence="17">
    <location>
        <begin position="341"/>
        <end position="359"/>
    </location>
</feature>
<evidence type="ECO:0000256" key="12">
    <source>
        <dbReference type="ARBA" id="ARBA00023303"/>
    </source>
</evidence>
<keyword evidence="9" id="KW-0406">Ion transport</keyword>
<dbReference type="InterPro" id="IPR001611">
    <property type="entry name" value="Leu-rich_rpt"/>
</dbReference>
<evidence type="ECO:0000256" key="2">
    <source>
        <dbReference type="ARBA" id="ARBA00010471"/>
    </source>
</evidence>
<evidence type="ECO:0000256" key="9">
    <source>
        <dbReference type="ARBA" id="ARBA00023065"/>
    </source>
</evidence>
<keyword evidence="7" id="KW-0677">Repeat</keyword>
<evidence type="ECO:0000256" key="1">
    <source>
        <dbReference type="ARBA" id="ARBA00004651"/>
    </source>
</evidence>
<evidence type="ECO:0000256" key="10">
    <source>
        <dbReference type="ARBA" id="ARBA00023136"/>
    </source>
</evidence>
<name>A0A3B3RWH7_9TELE</name>
<dbReference type="PANTHER" id="PTHR48051">
    <property type="match status" value="1"/>
</dbReference>
<feature type="compositionally biased region" description="Polar residues" evidence="16">
    <location>
        <begin position="62"/>
        <end position="71"/>
    </location>
</feature>
<dbReference type="PANTHER" id="PTHR48051:SF1">
    <property type="entry name" value="RAS SUPPRESSOR PROTEIN 1"/>
    <property type="match status" value="1"/>
</dbReference>
<dbReference type="GO" id="GO:0005737">
    <property type="term" value="C:cytoplasm"/>
    <property type="evidence" value="ECO:0007669"/>
    <property type="project" value="TreeGrafter"/>
</dbReference>
<comment type="catalytic activity">
    <reaction evidence="13">
        <text>iodide(out) = iodide(in)</text>
        <dbReference type="Rhea" id="RHEA:66324"/>
        <dbReference type="ChEBI" id="CHEBI:16382"/>
    </reaction>
</comment>
<dbReference type="GO" id="GO:0034220">
    <property type="term" value="P:monoatomic ion transmembrane transport"/>
    <property type="evidence" value="ECO:0007669"/>
    <property type="project" value="UniProtKB-KW"/>
</dbReference>
<proteinExistence type="inferred from homology"/>
<comment type="catalytic activity">
    <reaction evidence="15">
        <text>chloride(in) = chloride(out)</text>
        <dbReference type="Rhea" id="RHEA:29823"/>
        <dbReference type="ChEBI" id="CHEBI:17996"/>
    </reaction>
</comment>
<evidence type="ECO:0000256" key="17">
    <source>
        <dbReference type="SAM" id="Phobius"/>
    </source>
</evidence>
<evidence type="ECO:0000313" key="20">
    <source>
        <dbReference type="Proteomes" id="UP000261540"/>
    </source>
</evidence>
<reference evidence="19" key="2">
    <citation type="submission" date="2025-09" db="UniProtKB">
        <authorList>
            <consortium name="Ensembl"/>
        </authorList>
    </citation>
    <scope>IDENTIFICATION</scope>
</reference>
<dbReference type="InterPro" id="IPR021040">
    <property type="entry name" value="LRRC8_Pannexin-like"/>
</dbReference>
<keyword evidence="5" id="KW-0433">Leucine-rich repeat</keyword>
<dbReference type="SUPFAM" id="SSF52058">
    <property type="entry name" value="L domain-like"/>
    <property type="match status" value="1"/>
</dbReference>
<feature type="domain" description="LRRC8 pannexin-like TM region" evidence="18">
    <location>
        <begin position="1"/>
        <end position="359"/>
    </location>
</feature>
<dbReference type="Ensembl" id="ENSPKIT00000002888.1">
    <property type="protein sequence ID" value="ENSPKIP00000022230.1"/>
    <property type="gene ID" value="ENSPKIG00000006317.1"/>
</dbReference>
<dbReference type="GeneTree" id="ENSGT00940000159311"/>
<dbReference type="AlphaFoldDB" id="A0A3B3RWH7"/>
<keyword evidence="6 17" id="KW-0812">Transmembrane</keyword>
<evidence type="ECO:0000256" key="14">
    <source>
        <dbReference type="ARBA" id="ARBA00024158"/>
    </source>
</evidence>
<dbReference type="Gene3D" id="3.80.10.10">
    <property type="entry name" value="Ribonuclease Inhibitor"/>
    <property type="match status" value="2"/>
</dbReference>
<comment type="catalytic activity">
    <reaction evidence="14">
        <text>taurine(out) = taurine(in)</text>
        <dbReference type="Rhea" id="RHEA:66328"/>
        <dbReference type="ChEBI" id="CHEBI:507393"/>
    </reaction>
</comment>
<sequence>MFSLSELSPLSEPQVSHRLLKPWWEVFMDYLVLLMLMLSVVAGTLLLSRDGVVCLPSDSLDHSTSTPSRISLTPVPISPNIQTPDSLRDPTRPPTPQGRRTHLDFQQYMYVSHVCYHESLPCYSRFFPYVALLQSLLLLASGWFWFHFPRTSARIEHFIAILGKCTESPWTSRALSRAAQMDSSLDSGTDSPQIPRPGCVSALPTVPPSPCSSIHSCSSSLSSLSFCPVSTAPKNTLTPGNAPRAACLDRSDGEQARALFERVRKFRAHCEASDIIFQLLQVYRVQTLFKVLMVVLILSYTAPLLESVSFSHTCQPQVHALTGYSSFLCTHHLAPVLRHLVLTYMALLSLFGLLAIYALSLRRYSFQRLHEAGSMRDVPDLCNDLAFLLHMADQYDPLLAQRLAVFLSPVSETCLLEENLERNWGIDRLRSMIRPDAHGRPSLQLAALPRLPPALFSLSQLEVLKLELITDAKLPAPLSHMTSLELHLYHCTAEVEPAALAVLRERLDRLHLTFSHASETPAWVYTLRGLQELHLSGRLSGESGVHRGWALGSLRQLRHLRVLVLRSGKLQRLPGELGEAAGSLARLEVHNEGARLLALTRRLAGLEELTLHGCQLERLPSALLGLAGLRSLDVCHNCLRTLEELLGLQHLRRLAYLRLAHNRVLALPASVGALRGLELLDLSHNQLRALPPTLFTLRRLRCLLLASNLLEELPAEVGALALLVELDLSGNQLEELPPELFSGCSRLSSLAVAHNSLGALPPGLGTLTQLSKLDLVGNCLVGLPAELEGCIGLQGGGLLVEDWLLHSLPPRIREFLSRPGTSAGSRPDSDGFPAFSTAQWRFLSESQI</sequence>
<evidence type="ECO:0000259" key="18">
    <source>
        <dbReference type="Pfam" id="PF12534"/>
    </source>
</evidence>
<evidence type="ECO:0000256" key="13">
    <source>
        <dbReference type="ARBA" id="ARBA00024145"/>
    </source>
</evidence>
<dbReference type="GO" id="GO:0005886">
    <property type="term" value="C:plasma membrane"/>
    <property type="evidence" value="ECO:0007669"/>
    <property type="project" value="UniProtKB-SubCell"/>
</dbReference>
<dbReference type="Proteomes" id="UP000261540">
    <property type="component" value="Unplaced"/>
</dbReference>
<reference evidence="19" key="1">
    <citation type="submission" date="2025-08" db="UniProtKB">
        <authorList>
            <consortium name="Ensembl"/>
        </authorList>
    </citation>
    <scope>IDENTIFICATION</scope>
</reference>
<keyword evidence="3" id="KW-0813">Transport</keyword>
<feature type="transmembrane region" description="Helical" evidence="17">
    <location>
        <begin position="27"/>
        <end position="47"/>
    </location>
</feature>
<evidence type="ECO:0000256" key="15">
    <source>
        <dbReference type="ARBA" id="ARBA00024167"/>
    </source>
</evidence>
<comment type="subcellular location">
    <subcellularLocation>
        <location evidence="1">Cell membrane</location>
        <topology evidence="1">Multi-pass membrane protein</topology>
    </subcellularLocation>
</comment>
<evidence type="ECO:0000256" key="11">
    <source>
        <dbReference type="ARBA" id="ARBA00023157"/>
    </source>
</evidence>
<protein>
    <submittedName>
        <fullName evidence="19">Si:ch211-106h11.1</fullName>
    </submittedName>
</protein>
<keyword evidence="11" id="KW-1015">Disulfide bond</keyword>
<keyword evidence="20" id="KW-1185">Reference proteome</keyword>
<keyword evidence="12" id="KW-0407">Ion channel</keyword>
<dbReference type="SMART" id="SM00369">
    <property type="entry name" value="LRR_TYP"/>
    <property type="match status" value="7"/>
</dbReference>
<dbReference type="PROSITE" id="PS51450">
    <property type="entry name" value="LRR"/>
    <property type="match status" value="3"/>
</dbReference>
<dbReference type="Pfam" id="PF13855">
    <property type="entry name" value="LRR_8"/>
    <property type="match status" value="2"/>
</dbReference>
<feature type="region of interest" description="Disordered" evidence="16">
    <location>
        <begin position="58"/>
        <end position="99"/>
    </location>
</feature>
<evidence type="ECO:0000256" key="5">
    <source>
        <dbReference type="ARBA" id="ARBA00022614"/>
    </source>
</evidence>
<keyword evidence="8 17" id="KW-1133">Transmembrane helix</keyword>
<dbReference type="Pfam" id="PF12534">
    <property type="entry name" value="Pannexin_like"/>
    <property type="match status" value="1"/>
</dbReference>
<dbReference type="PRINTS" id="PR00019">
    <property type="entry name" value="LEURICHRPT"/>
</dbReference>
<evidence type="ECO:0000256" key="7">
    <source>
        <dbReference type="ARBA" id="ARBA00022737"/>
    </source>
</evidence>
<dbReference type="STRING" id="1676925.ENSPKIP00000022230"/>
<accession>A0A3B3RWH7</accession>
<evidence type="ECO:0000256" key="16">
    <source>
        <dbReference type="SAM" id="MobiDB-lite"/>
    </source>
</evidence>
<organism evidence="19 20">
    <name type="scientific">Paramormyrops kingsleyae</name>
    <dbReference type="NCBI Taxonomy" id="1676925"/>
    <lineage>
        <taxon>Eukaryota</taxon>
        <taxon>Metazoa</taxon>
        <taxon>Chordata</taxon>
        <taxon>Craniata</taxon>
        <taxon>Vertebrata</taxon>
        <taxon>Euteleostomi</taxon>
        <taxon>Actinopterygii</taxon>
        <taxon>Neopterygii</taxon>
        <taxon>Teleostei</taxon>
        <taxon>Osteoglossocephala</taxon>
        <taxon>Osteoglossomorpha</taxon>
        <taxon>Osteoglossiformes</taxon>
        <taxon>Mormyridae</taxon>
        <taxon>Paramormyrops</taxon>
    </lineage>
</organism>
<dbReference type="InterPro" id="IPR032675">
    <property type="entry name" value="LRR_dom_sf"/>
</dbReference>
<evidence type="ECO:0000313" key="19">
    <source>
        <dbReference type="Ensembl" id="ENSPKIP00000022230.1"/>
    </source>
</evidence>
<evidence type="ECO:0000256" key="8">
    <source>
        <dbReference type="ARBA" id="ARBA00022989"/>
    </source>
</evidence>
<evidence type="ECO:0000256" key="6">
    <source>
        <dbReference type="ARBA" id="ARBA00022692"/>
    </source>
</evidence>
<evidence type="ECO:0000256" key="3">
    <source>
        <dbReference type="ARBA" id="ARBA00022448"/>
    </source>
</evidence>
<keyword evidence="10 17" id="KW-0472">Membrane</keyword>
<keyword evidence="4" id="KW-1003">Cell membrane</keyword>